<organism evidence="1 2">
    <name type="scientific">Tetrahymena thermophila (strain SB210)</name>
    <dbReference type="NCBI Taxonomy" id="312017"/>
    <lineage>
        <taxon>Eukaryota</taxon>
        <taxon>Sar</taxon>
        <taxon>Alveolata</taxon>
        <taxon>Ciliophora</taxon>
        <taxon>Intramacronucleata</taxon>
        <taxon>Oligohymenophorea</taxon>
        <taxon>Hymenostomatida</taxon>
        <taxon>Tetrahymenina</taxon>
        <taxon>Tetrahymenidae</taxon>
        <taxon>Tetrahymena</taxon>
    </lineage>
</organism>
<proteinExistence type="predicted"/>
<reference evidence="1" key="2">
    <citation type="submission" date="2014-02" db="EMBL/GenBank/DDBJ databases">
        <title>Annotation update of Tetrahymena thermophila SB210.</title>
        <authorList>
            <person name="Bidwell S."/>
            <person name="Michalis H.M."/>
            <person name="Zafar N."/>
            <person name="Joardar V."/>
            <person name="Miao W."/>
            <person name="Russ C."/>
            <person name="Eisen J."/>
            <person name="Wu M."/>
            <person name="Wu D."/>
            <person name="Nierman W."/>
            <person name="Orias E."/>
            <person name="Delcher A."/>
            <person name="Salzberg S."/>
            <person name="Coyne R."/>
        </authorList>
    </citation>
    <scope>NUCLEOTIDE SEQUENCE</scope>
    <source>
        <strain evidence="1">SB210</strain>
    </source>
</reference>
<evidence type="ECO:0000313" key="1">
    <source>
        <dbReference type="EMBL" id="EAR80989.1"/>
    </source>
</evidence>
<sequence>MTFKYNIFYSGSLRLDQESEILIKFACIQLLFQTASNPTQNSITFSIPILQQQDIYKFQTIRLFIPPRLNKQLWNQGRKEDSNLAQICQLKLTYQRQKNKIRAIHFTNLQIFYGCADSITSEVNKSQIQ</sequence>
<dbReference type="InParanoid" id="Q225M3"/>
<accession>Q225M3</accession>
<reference evidence="1" key="1">
    <citation type="submission" date="2008-09" db="EMBL/GenBank/DDBJ databases">
        <authorList>
            <person name="Eisen J.A."/>
            <person name="Wu M."/>
            <person name="Wu D."/>
            <person name="Nierman W.C."/>
            <person name="Orias E."/>
            <person name="Delcher A.L."/>
            <person name="Salzberg S.L."/>
        </authorList>
    </citation>
    <scope>NUCLEOTIDE SEQUENCE</scope>
    <source>
        <strain evidence="1">SB210</strain>
    </source>
</reference>
<dbReference type="GeneID" id="7845379"/>
<protein>
    <submittedName>
        <fullName evidence="1">Uncharacterized protein</fullName>
    </submittedName>
</protein>
<dbReference type="EMBL" id="GG662914">
    <property type="protein sequence ID" value="EAR80989.1"/>
    <property type="molecule type" value="Genomic_DNA"/>
</dbReference>
<dbReference type="HOGENOM" id="CLU_1953207_0_0_1"/>
<dbReference type="KEGG" id="tet:TTHERM_02219810"/>
<evidence type="ECO:0000313" key="2">
    <source>
        <dbReference type="Proteomes" id="UP000009168"/>
    </source>
</evidence>
<gene>
    <name evidence="1" type="ORF">TTHERM_02219810</name>
</gene>
<name>Q225M3_TETTS</name>
<dbReference type="Proteomes" id="UP000009168">
    <property type="component" value="Unassembled WGS sequence"/>
</dbReference>
<keyword evidence="2" id="KW-1185">Reference proteome</keyword>
<dbReference type="RefSeq" id="XP_001028652.1">
    <property type="nucleotide sequence ID" value="XM_001028652.1"/>
</dbReference>
<dbReference type="AlphaFoldDB" id="Q225M3"/>